<evidence type="ECO:0000313" key="3">
    <source>
        <dbReference type="Proteomes" id="UP000311919"/>
    </source>
</evidence>
<dbReference type="PANTHER" id="PTHR11733:SF238">
    <property type="entry name" value="FI07649P-RELATED"/>
    <property type="match status" value="1"/>
</dbReference>
<dbReference type="PROSITE" id="PS51885">
    <property type="entry name" value="NEPRILYSIN"/>
    <property type="match status" value="1"/>
</dbReference>
<dbReference type="GO" id="GO:0005886">
    <property type="term" value="C:plasma membrane"/>
    <property type="evidence" value="ECO:0007669"/>
    <property type="project" value="TreeGrafter"/>
</dbReference>
<evidence type="ECO:0000259" key="1">
    <source>
        <dbReference type="Pfam" id="PF01431"/>
    </source>
</evidence>
<dbReference type="AlphaFoldDB" id="A0A4Z2DQU1"/>
<dbReference type="InterPro" id="IPR024079">
    <property type="entry name" value="MetalloPept_cat_dom_sf"/>
</dbReference>
<evidence type="ECO:0000313" key="2">
    <source>
        <dbReference type="EMBL" id="TNN18891.1"/>
    </source>
</evidence>
<dbReference type="InterPro" id="IPR018497">
    <property type="entry name" value="Peptidase_M13_C"/>
</dbReference>
<dbReference type="PANTHER" id="PTHR11733">
    <property type="entry name" value="ZINC METALLOPROTEASE FAMILY M13 NEPRILYSIN-RELATED"/>
    <property type="match status" value="1"/>
</dbReference>
<accession>A0A4Z2DQU1</accession>
<dbReference type="EMBL" id="SKCS01000063">
    <property type="protein sequence ID" value="TNN18891.1"/>
    <property type="molecule type" value="Genomic_DNA"/>
</dbReference>
<feature type="domain" description="Peptidase M13 C-terminal" evidence="1">
    <location>
        <begin position="236"/>
        <end position="441"/>
    </location>
</feature>
<proteinExistence type="predicted"/>
<dbReference type="PRINTS" id="PR00786">
    <property type="entry name" value="NEPRILYSIN"/>
</dbReference>
<dbReference type="Gene3D" id="3.40.390.10">
    <property type="entry name" value="Collagenase (Catalytic Domain)"/>
    <property type="match status" value="1"/>
</dbReference>
<sequence length="442" mass="51225">MIRYNSSFISYFITKSKKIEDEFYSIASMLGILELHEAEVKAAYQMMKDLSKVDDADSSQSGRLQRNIGLEELGSICPECICKGIQEVEYEDYEGLPITIEREEQLKQRCKQHALALQTDRKTFQTMMIINFVSELLRYVPLSTTTKTVNSSNSPFQPRFDVECMQQSKQAFHQLLEIHYILSHVNETHKKEYQLNELNYYENAIIFGRAKNMDRIRSHLSLSEVSLSPPLTLMPNAYYRRSKNRVYVNAELLQPPFYLDGDDKLSNYGRIGFLISHELFHSIDIAGVWYDENGNIQKSGFFAALSYTISAKTGCFQEQYGREETTRHKTRRADFLDEIIADNGALDMSFMTYKKLLRKLAGHVIQDPDITLKHDQSFFHHFAQTFCGHLRGEALKEYTNNFPYPLNKDRVNIPLSNSEEFAKAYQCPLDSPMNPPKRCKVY</sequence>
<dbReference type="Proteomes" id="UP000311919">
    <property type="component" value="Unassembled WGS sequence"/>
</dbReference>
<organism evidence="2 3">
    <name type="scientific">Schistosoma japonicum</name>
    <name type="common">Blood fluke</name>
    <dbReference type="NCBI Taxonomy" id="6182"/>
    <lineage>
        <taxon>Eukaryota</taxon>
        <taxon>Metazoa</taxon>
        <taxon>Spiralia</taxon>
        <taxon>Lophotrochozoa</taxon>
        <taxon>Platyhelminthes</taxon>
        <taxon>Trematoda</taxon>
        <taxon>Digenea</taxon>
        <taxon>Strigeidida</taxon>
        <taxon>Schistosomatoidea</taxon>
        <taxon>Schistosomatidae</taxon>
        <taxon>Schistosoma</taxon>
    </lineage>
</organism>
<keyword evidence="3" id="KW-1185">Reference proteome</keyword>
<reference evidence="2 3" key="1">
    <citation type="submission" date="2019-03" db="EMBL/GenBank/DDBJ databases">
        <title>An improved genome assembly of the fluke Schistosoma japonicum.</title>
        <authorList>
            <person name="Hu W."/>
            <person name="Luo F."/>
            <person name="Yin M."/>
            <person name="Mo X."/>
            <person name="Sun C."/>
            <person name="Wu Q."/>
            <person name="Zhu B."/>
            <person name="Xiang M."/>
            <person name="Wang J."/>
            <person name="Wang Y."/>
            <person name="Zhang T."/>
            <person name="Xu B."/>
            <person name="Zheng H."/>
            <person name="Feng Z."/>
        </authorList>
    </citation>
    <scope>NUCLEOTIDE SEQUENCE [LARGE SCALE GENOMIC DNA]</scope>
    <source>
        <strain evidence="2">HuSjv2</strain>
        <tissue evidence="2">Worms</tissue>
    </source>
</reference>
<dbReference type="InterPro" id="IPR042089">
    <property type="entry name" value="Peptidase_M13_dom_2"/>
</dbReference>
<dbReference type="GO" id="GO:0016485">
    <property type="term" value="P:protein processing"/>
    <property type="evidence" value="ECO:0007669"/>
    <property type="project" value="TreeGrafter"/>
</dbReference>
<dbReference type="GO" id="GO:0004222">
    <property type="term" value="F:metalloendopeptidase activity"/>
    <property type="evidence" value="ECO:0007669"/>
    <property type="project" value="InterPro"/>
</dbReference>
<gene>
    <name evidence="2" type="ORF">EWB00_009770</name>
</gene>
<protein>
    <submittedName>
        <fullName evidence="2">Neprilysin-4</fullName>
    </submittedName>
</protein>
<dbReference type="InterPro" id="IPR000718">
    <property type="entry name" value="Peptidase_M13"/>
</dbReference>
<dbReference type="Gene3D" id="1.10.1380.10">
    <property type="entry name" value="Neutral endopeptidase , domain2"/>
    <property type="match status" value="1"/>
</dbReference>
<dbReference type="OrthoDB" id="6475849at2759"/>
<name>A0A4Z2DQU1_SCHJA</name>
<dbReference type="SUPFAM" id="SSF55486">
    <property type="entry name" value="Metalloproteases ('zincins'), catalytic domain"/>
    <property type="match status" value="1"/>
</dbReference>
<dbReference type="Pfam" id="PF01431">
    <property type="entry name" value="Peptidase_M13"/>
    <property type="match status" value="1"/>
</dbReference>
<comment type="caution">
    <text evidence="2">The sequence shown here is derived from an EMBL/GenBank/DDBJ whole genome shotgun (WGS) entry which is preliminary data.</text>
</comment>